<comment type="caution">
    <text evidence="1">The sequence shown here is derived from an EMBL/GenBank/DDBJ whole genome shotgun (WGS) entry which is preliminary data.</text>
</comment>
<dbReference type="AlphaFoldDB" id="A0A149URC1"/>
<reference evidence="1 2" key="1">
    <citation type="submission" date="2015-06" db="EMBL/GenBank/DDBJ databases">
        <title>Improved classification and identification of acetic acid bacteria using matrix-assisted laser desorption/ionization time-of-flight mass spectrometry; Gluconobacter nephelii and Gluconobacter uchimurae are later heterotypic synonyms of Gluconobacter japonicus and Gluconobacter oxydans, respectively.</title>
        <authorList>
            <person name="Li L."/>
            <person name="Cleenwerck I."/>
            <person name="De Vuyst L."/>
            <person name="Vandamme P."/>
        </authorList>
    </citation>
    <scope>NUCLEOTIDE SEQUENCE [LARGE SCALE GENOMIC DNA]</scope>
    <source>
        <strain evidence="1 2">LMG 1699</strain>
    </source>
</reference>
<name>A0A149URC1_9PROT</name>
<evidence type="ECO:0000313" key="1">
    <source>
        <dbReference type="EMBL" id="KXV70472.1"/>
    </source>
</evidence>
<dbReference type="Pfam" id="PF11536">
    <property type="entry name" value="DUF3226"/>
    <property type="match status" value="1"/>
</dbReference>
<accession>A0A149URC1</accession>
<dbReference type="EMBL" id="LHZX01000224">
    <property type="protein sequence ID" value="KXV70472.1"/>
    <property type="molecule type" value="Genomic_DNA"/>
</dbReference>
<sequence length="275" mass="28439">MKYHLAVVEGPHDASFFGVLLRELGFDKVETVADVDSFWDGLIPRVFPTGKRLEHVVRYPDMYTRSGADACSVAVSVAGGDSRLLSELRVALEILDVTSMSGVCIVADADDQNASHRFAQLFAGLTALNTSHGPGGKEGGAAGVPGFPLALPAAAGNIAAGKPKVGIYVLPDNTHPGTLDDILVACAASSLPSLCEPAKTLVAAVDSNGRAGDPVLKPLRKPSGRLKATAGIIGNVLHPGSATSASVERGPWLQSATGHEIGLSSLRSFIANWLA</sequence>
<dbReference type="RefSeq" id="WP_061499050.1">
    <property type="nucleotide sequence ID" value="NZ_LHZX01000224.1"/>
</dbReference>
<dbReference type="OrthoDB" id="5517842at2"/>
<organism evidence="1 2">
    <name type="scientific">Acetobacter malorum</name>
    <dbReference type="NCBI Taxonomy" id="178901"/>
    <lineage>
        <taxon>Bacteria</taxon>
        <taxon>Pseudomonadati</taxon>
        <taxon>Pseudomonadota</taxon>
        <taxon>Alphaproteobacteria</taxon>
        <taxon>Acetobacterales</taxon>
        <taxon>Acetobacteraceae</taxon>
        <taxon>Acetobacter</taxon>
    </lineage>
</organism>
<proteinExistence type="predicted"/>
<dbReference type="PATRIC" id="fig|178901.14.peg.1678"/>
<dbReference type="Proteomes" id="UP000075377">
    <property type="component" value="Unassembled WGS sequence"/>
</dbReference>
<dbReference type="InterPro" id="IPR024508">
    <property type="entry name" value="DUF3226"/>
</dbReference>
<gene>
    <name evidence="1" type="ORF">AD951_02815</name>
</gene>
<protein>
    <submittedName>
        <fullName evidence="1">Uncharacterized protein</fullName>
    </submittedName>
</protein>
<evidence type="ECO:0000313" key="2">
    <source>
        <dbReference type="Proteomes" id="UP000075377"/>
    </source>
</evidence>